<protein>
    <submittedName>
        <fullName evidence="1">Uncharacterized protein</fullName>
    </submittedName>
</protein>
<proteinExistence type="predicted"/>
<dbReference type="EMBL" id="JARYMX010000002">
    <property type="protein sequence ID" value="KAJ9562760.1"/>
    <property type="molecule type" value="Genomic_DNA"/>
</dbReference>
<comment type="caution">
    <text evidence="1">The sequence shown here is derived from an EMBL/GenBank/DDBJ whole genome shotgun (WGS) entry which is preliminary data.</text>
</comment>
<organism evidence="1 2">
    <name type="scientific">Centaurea solstitialis</name>
    <name type="common">yellow star-thistle</name>
    <dbReference type="NCBI Taxonomy" id="347529"/>
    <lineage>
        <taxon>Eukaryota</taxon>
        <taxon>Viridiplantae</taxon>
        <taxon>Streptophyta</taxon>
        <taxon>Embryophyta</taxon>
        <taxon>Tracheophyta</taxon>
        <taxon>Spermatophyta</taxon>
        <taxon>Magnoliopsida</taxon>
        <taxon>eudicotyledons</taxon>
        <taxon>Gunneridae</taxon>
        <taxon>Pentapetalae</taxon>
        <taxon>asterids</taxon>
        <taxon>campanulids</taxon>
        <taxon>Asterales</taxon>
        <taxon>Asteraceae</taxon>
        <taxon>Carduoideae</taxon>
        <taxon>Cardueae</taxon>
        <taxon>Centaureinae</taxon>
        <taxon>Centaurea</taxon>
    </lineage>
</organism>
<reference evidence="1" key="1">
    <citation type="submission" date="2023-03" db="EMBL/GenBank/DDBJ databases">
        <title>Chromosome-scale reference genome and RAD-based genetic map of yellow starthistle (Centaurea solstitialis) reveal putative structural variation and QTLs associated with invader traits.</title>
        <authorList>
            <person name="Reatini B."/>
            <person name="Cang F.A."/>
            <person name="Jiang Q."/>
            <person name="Mckibben M.T.W."/>
            <person name="Barker M.S."/>
            <person name="Rieseberg L.H."/>
            <person name="Dlugosch K.M."/>
        </authorList>
    </citation>
    <scope>NUCLEOTIDE SEQUENCE</scope>
    <source>
        <strain evidence="1">CAN-66</strain>
        <tissue evidence="1">Leaf</tissue>
    </source>
</reference>
<gene>
    <name evidence="1" type="ORF">OSB04_007920</name>
</gene>
<accession>A0AA38WR45</accession>
<dbReference type="AlphaFoldDB" id="A0AA38WR45"/>
<name>A0AA38WR45_9ASTR</name>
<evidence type="ECO:0000313" key="1">
    <source>
        <dbReference type="EMBL" id="KAJ9562760.1"/>
    </source>
</evidence>
<sequence length="116" mass="12819">MAASDEIQPLFAIMELEWLSIAPSALSSLVRKLDQGGAGSVEMKSPRAVAFLRAGLSKLLSFTNVAADEAEHRLECPSYLGLTKGCRFIRPCFIVCKKENAAAMKEDCRKRRMLQQ</sequence>
<keyword evidence="2" id="KW-1185">Reference proteome</keyword>
<evidence type="ECO:0000313" key="2">
    <source>
        <dbReference type="Proteomes" id="UP001172457"/>
    </source>
</evidence>
<dbReference type="Proteomes" id="UP001172457">
    <property type="component" value="Chromosome 2"/>
</dbReference>